<sequence>MITIFVPIYLYSLHFSIPSIILFALLGNIGSVLLALPAAKVVRFAGHAYSILISVPFLIAYYFGLRMLGTTPWLFYVLPFLIAARSVLYNIGFELNFIQHANRIRMGKTLSLMAIITVMAGIAAPLLAGFLIVWFGYAALFLIGSAILILSTVPLFLYEEKCEPIDFNTRNFFQFISTRSYRGGALSFIGYAIESSIGRIIWPIFLVAILYSTETIGTVVALSAFITVAMLSVAGRFTDKFDPRKLLRFGTMLYFFGWIGSVFADSTFKIFFIDSYRSVSGRFILLPWSAAFYRFIKKEHQFYAVVARDITFNASRVVIMPLLIAVFAFSPYAFVISFFIASLFTLLYPFTGSIEEGN</sequence>
<feature type="transmembrane region" description="Helical" evidence="1">
    <location>
        <begin position="246"/>
        <end position="264"/>
    </location>
</feature>
<keyword evidence="1" id="KW-0812">Transmembrane</keyword>
<dbReference type="PANTHER" id="PTHR23526">
    <property type="entry name" value="INTEGRAL MEMBRANE TRANSPORT PROTEIN-RELATED"/>
    <property type="match status" value="1"/>
</dbReference>
<dbReference type="AlphaFoldDB" id="A0A0G1QDZ2"/>
<feature type="transmembrane region" description="Helical" evidence="1">
    <location>
        <begin position="188"/>
        <end position="210"/>
    </location>
</feature>
<feature type="transmembrane region" description="Helical" evidence="1">
    <location>
        <begin position="48"/>
        <end position="67"/>
    </location>
</feature>
<dbReference type="InterPro" id="IPR052528">
    <property type="entry name" value="Sugar_transport-like"/>
</dbReference>
<feature type="transmembrane region" description="Helical" evidence="1">
    <location>
        <begin position="216"/>
        <end position="234"/>
    </location>
</feature>
<evidence type="ECO:0000256" key="1">
    <source>
        <dbReference type="SAM" id="Phobius"/>
    </source>
</evidence>
<accession>A0A0G1QDZ2</accession>
<feature type="transmembrane region" description="Helical" evidence="1">
    <location>
        <begin position="110"/>
        <end position="132"/>
    </location>
</feature>
<feature type="transmembrane region" description="Helical" evidence="1">
    <location>
        <begin position="317"/>
        <end position="350"/>
    </location>
</feature>
<evidence type="ECO:0000313" key="2">
    <source>
        <dbReference type="EMBL" id="KKU06870.1"/>
    </source>
</evidence>
<protein>
    <recommendedName>
        <fullName evidence="4">Major facilitator superfamily</fullName>
    </recommendedName>
</protein>
<dbReference type="InterPro" id="IPR036259">
    <property type="entry name" value="MFS_trans_sf"/>
</dbReference>
<dbReference type="Proteomes" id="UP000033999">
    <property type="component" value="Unassembled WGS sequence"/>
</dbReference>
<keyword evidence="1" id="KW-1133">Transmembrane helix</keyword>
<proteinExistence type="predicted"/>
<evidence type="ECO:0000313" key="3">
    <source>
        <dbReference type="Proteomes" id="UP000033999"/>
    </source>
</evidence>
<feature type="transmembrane region" description="Helical" evidence="1">
    <location>
        <begin position="276"/>
        <end position="296"/>
    </location>
</feature>
<gene>
    <name evidence="2" type="ORF">UX10_C0020G0003</name>
</gene>
<dbReference type="Gene3D" id="1.20.1250.20">
    <property type="entry name" value="MFS general substrate transporter like domains"/>
    <property type="match status" value="2"/>
</dbReference>
<name>A0A0G1QDZ2_9BACT</name>
<feature type="transmembrane region" description="Helical" evidence="1">
    <location>
        <begin position="138"/>
        <end position="158"/>
    </location>
</feature>
<evidence type="ECO:0008006" key="4">
    <source>
        <dbReference type="Google" id="ProtNLM"/>
    </source>
</evidence>
<reference evidence="2 3" key="1">
    <citation type="journal article" date="2015" name="Nature">
        <title>rRNA introns, odd ribosomes, and small enigmatic genomes across a large radiation of phyla.</title>
        <authorList>
            <person name="Brown C.T."/>
            <person name="Hug L.A."/>
            <person name="Thomas B.C."/>
            <person name="Sharon I."/>
            <person name="Castelle C.J."/>
            <person name="Singh A."/>
            <person name="Wilkins M.J."/>
            <person name="Williams K.H."/>
            <person name="Banfield J.F."/>
        </authorList>
    </citation>
    <scope>NUCLEOTIDE SEQUENCE [LARGE SCALE GENOMIC DNA]</scope>
</reference>
<feature type="transmembrane region" description="Helical" evidence="1">
    <location>
        <begin position="15"/>
        <end position="36"/>
    </location>
</feature>
<dbReference type="EMBL" id="LCKX01000020">
    <property type="protein sequence ID" value="KKU06870.1"/>
    <property type="molecule type" value="Genomic_DNA"/>
</dbReference>
<organism evidence="2 3">
    <name type="scientific">Candidatus Magasanikbacteria bacterium GW2011_GWA2_45_39</name>
    <dbReference type="NCBI Taxonomy" id="1619041"/>
    <lineage>
        <taxon>Bacteria</taxon>
        <taxon>Candidatus Magasanikiibacteriota</taxon>
    </lineage>
</organism>
<dbReference type="SUPFAM" id="SSF103473">
    <property type="entry name" value="MFS general substrate transporter"/>
    <property type="match status" value="2"/>
</dbReference>
<comment type="caution">
    <text evidence="2">The sequence shown here is derived from an EMBL/GenBank/DDBJ whole genome shotgun (WGS) entry which is preliminary data.</text>
</comment>
<keyword evidence="1" id="KW-0472">Membrane</keyword>
<dbReference type="PANTHER" id="PTHR23526:SF2">
    <property type="entry name" value="MAJOR FACILITATOR SUPERFAMILY (MFS) PROFILE DOMAIN-CONTAINING PROTEIN"/>
    <property type="match status" value="1"/>
</dbReference>
<feature type="transmembrane region" description="Helical" evidence="1">
    <location>
        <begin position="73"/>
        <end position="98"/>
    </location>
</feature>